<evidence type="ECO:0000313" key="3">
    <source>
        <dbReference type="Proteomes" id="UP000287447"/>
    </source>
</evidence>
<feature type="region of interest" description="Disordered" evidence="1">
    <location>
        <begin position="32"/>
        <end position="63"/>
    </location>
</feature>
<keyword evidence="3" id="KW-1185">Reference proteome</keyword>
<evidence type="ECO:0000313" key="2">
    <source>
        <dbReference type="EMBL" id="RVU34859.1"/>
    </source>
</evidence>
<feature type="compositionally biased region" description="Basic residues" evidence="1">
    <location>
        <begin position="32"/>
        <end position="55"/>
    </location>
</feature>
<name>A0A437QK18_9PROT</name>
<gene>
    <name evidence="2" type="ORF">EOI86_18640</name>
</gene>
<protein>
    <submittedName>
        <fullName evidence="2">Uncharacterized protein</fullName>
    </submittedName>
</protein>
<sequence>MFRHRSSWRRRSLGRRCDSIGDCLWRRRPWRRARPRRAHRRSGAAARRRRIRRSPPTRQKGIG</sequence>
<accession>A0A437QK18</accession>
<dbReference type="Proteomes" id="UP000287447">
    <property type="component" value="Unassembled WGS sequence"/>
</dbReference>
<organism evidence="2 3">
    <name type="scientific">Hwanghaeella grinnelliae</name>
    <dbReference type="NCBI Taxonomy" id="2500179"/>
    <lineage>
        <taxon>Bacteria</taxon>
        <taxon>Pseudomonadati</taxon>
        <taxon>Pseudomonadota</taxon>
        <taxon>Alphaproteobacteria</taxon>
        <taxon>Rhodospirillales</taxon>
        <taxon>Rhodospirillaceae</taxon>
        <taxon>Hwanghaeella</taxon>
    </lineage>
</organism>
<comment type="caution">
    <text evidence="2">The sequence shown here is derived from an EMBL/GenBank/DDBJ whole genome shotgun (WGS) entry which is preliminary data.</text>
</comment>
<evidence type="ECO:0000256" key="1">
    <source>
        <dbReference type="SAM" id="MobiDB-lite"/>
    </source>
</evidence>
<reference evidence="3" key="1">
    <citation type="submission" date="2019-01" db="EMBL/GenBank/DDBJ databases">
        <title>Gri0909 isolated from a small marine red alga.</title>
        <authorList>
            <person name="Kim J."/>
            <person name="Jeong S.E."/>
            <person name="Jeon C.O."/>
        </authorList>
    </citation>
    <scope>NUCLEOTIDE SEQUENCE [LARGE SCALE GENOMIC DNA]</scope>
    <source>
        <strain evidence="3">Gri0909</strain>
    </source>
</reference>
<dbReference type="AlphaFoldDB" id="A0A437QK18"/>
<proteinExistence type="predicted"/>
<dbReference type="EMBL" id="SADE01000003">
    <property type="protein sequence ID" value="RVU34859.1"/>
    <property type="molecule type" value="Genomic_DNA"/>
</dbReference>